<evidence type="ECO:0000256" key="8">
    <source>
        <dbReference type="ARBA" id="ARBA00023242"/>
    </source>
</evidence>
<evidence type="ECO:0000259" key="11">
    <source>
        <dbReference type="Pfam" id="PF04042"/>
    </source>
</evidence>
<evidence type="ECO:0000256" key="6">
    <source>
        <dbReference type="ARBA" id="ARBA00022705"/>
    </source>
</evidence>
<evidence type="ECO:0000259" key="12">
    <source>
        <dbReference type="Pfam" id="PF18018"/>
    </source>
</evidence>
<accession>A0AAV0BDK4</accession>
<dbReference type="GO" id="GO:0006281">
    <property type="term" value="P:DNA repair"/>
    <property type="evidence" value="ECO:0007669"/>
    <property type="project" value="UniProtKB-ARBA"/>
</dbReference>
<evidence type="ECO:0000256" key="2">
    <source>
        <dbReference type="ARBA" id="ARBA00006035"/>
    </source>
</evidence>
<protein>
    <recommendedName>
        <fullName evidence="3">DNA-directed DNA polymerase</fullName>
        <ecNumber evidence="3">2.7.7.7</ecNumber>
    </recommendedName>
</protein>
<dbReference type="EMBL" id="CALTRL010005721">
    <property type="protein sequence ID" value="CAH7685378.1"/>
    <property type="molecule type" value="Genomic_DNA"/>
</dbReference>
<keyword evidence="6" id="KW-0235">DNA replication</keyword>
<dbReference type="AlphaFoldDB" id="A0AAV0BDK4"/>
<dbReference type="GO" id="GO:0043625">
    <property type="term" value="C:delta DNA polymerase complex"/>
    <property type="evidence" value="ECO:0007669"/>
    <property type="project" value="TreeGrafter"/>
</dbReference>
<evidence type="ECO:0000313" key="13">
    <source>
        <dbReference type="EMBL" id="CAH7685378.1"/>
    </source>
</evidence>
<dbReference type="Pfam" id="PF04042">
    <property type="entry name" value="DNA_pol_E_B"/>
    <property type="match status" value="1"/>
</dbReference>
<evidence type="ECO:0000256" key="1">
    <source>
        <dbReference type="ARBA" id="ARBA00004123"/>
    </source>
</evidence>
<comment type="caution">
    <text evidence="13">The sequence shown here is derived from an EMBL/GenBank/DDBJ whole genome shotgun (WGS) entry which is preliminary data.</text>
</comment>
<feature type="region of interest" description="Disordered" evidence="10">
    <location>
        <begin position="275"/>
        <end position="314"/>
    </location>
</feature>
<dbReference type="FunFam" id="2.40.50.430:FF:000002">
    <property type="entry name" value="DNA polymerase delta subunit"/>
    <property type="match status" value="1"/>
</dbReference>
<evidence type="ECO:0000256" key="7">
    <source>
        <dbReference type="ARBA" id="ARBA00022932"/>
    </source>
</evidence>
<comment type="similarity">
    <text evidence="2">Belongs to the DNA polymerase delta/II small subunit family.</text>
</comment>
<dbReference type="GO" id="GO:0003887">
    <property type="term" value="F:DNA-directed DNA polymerase activity"/>
    <property type="evidence" value="ECO:0007669"/>
    <property type="project" value="UniProtKB-KW"/>
</dbReference>
<evidence type="ECO:0000256" key="5">
    <source>
        <dbReference type="ARBA" id="ARBA00022695"/>
    </source>
</evidence>
<gene>
    <name evidence="13" type="ORF">PPACK8108_LOCUS19893</name>
</gene>
<dbReference type="GO" id="GO:0003677">
    <property type="term" value="F:DNA binding"/>
    <property type="evidence" value="ECO:0007669"/>
    <property type="project" value="InterPro"/>
</dbReference>
<feature type="compositionally biased region" description="Polar residues" evidence="10">
    <location>
        <begin position="177"/>
        <end position="188"/>
    </location>
</feature>
<keyword evidence="5" id="KW-0548">Nucleotidyltransferase</keyword>
<name>A0AAV0BDK4_PHAPC</name>
<evidence type="ECO:0000256" key="3">
    <source>
        <dbReference type="ARBA" id="ARBA00012417"/>
    </source>
</evidence>
<keyword evidence="14" id="KW-1185">Reference proteome</keyword>
<feature type="compositionally biased region" description="Basic and acidic residues" evidence="10">
    <location>
        <begin position="278"/>
        <end position="314"/>
    </location>
</feature>
<comment type="subcellular location">
    <subcellularLocation>
        <location evidence="1">Nucleus</location>
    </subcellularLocation>
</comment>
<dbReference type="Proteomes" id="UP001153365">
    <property type="component" value="Unassembled WGS sequence"/>
</dbReference>
<feature type="domain" description="DNA polymerase alpha/delta/epsilon subunit B" evidence="11">
    <location>
        <begin position="203"/>
        <end position="473"/>
    </location>
</feature>
<feature type="region of interest" description="Disordered" evidence="10">
    <location>
        <begin position="176"/>
        <end position="196"/>
    </location>
</feature>
<sequence>MRELEMSYDRLNDLRDRFILKTNTSNGSEPSRKNQFSDIYYSRLSRLRSERLVSLCNHRWNNRTTRHLKISRVLDIDGSQSIVIGTVYCEMRLKPNVLDDLAREHHLGAGIGLRKWITAETEKEDQIILEDESGRVRLVGLDRNRWTLVTGIIVGVLGHETERGDFLVKDLIYAGPPTQSSPTPNSGSEGRGGSKGLKDRSLVALVSGLELDGNDESISSIRAQSLVDFLTGQIGDPKDNSIPDRICRLIVVGNSIRSKALRQFQSTISNNSSNTKKTIVENKSKQVKSDHGKDRKDATQTRNGGDDHQKNYDQSPIDRLDEFLDQVLKNSNCSIDLMPGPSDPTISTLPQQPIHRCLLPISNRAPSTLGNAKEPAGSKKEVGRNQLVNGPNPWWAKISGSTFLGTSGQNIDDLYKYVLDEDRLKLARLTLEWSHIAPTAPDTLWCYPFKDDDPFVLDRLPDFYFIGNQPKFETDLIKFPNIDTNSDEKDERRTRLILLPKFSKTGVVILIDPEDQGYYQVVQLLRDFKASRREIKPSDSSQVTRGDDDGEESDGSEDVDGFGERIVLDMEVDDDDD</sequence>
<feature type="region of interest" description="Disordered" evidence="10">
    <location>
        <begin position="533"/>
        <end position="577"/>
    </location>
</feature>
<evidence type="ECO:0000256" key="9">
    <source>
        <dbReference type="ARBA" id="ARBA00049244"/>
    </source>
</evidence>
<dbReference type="Gene3D" id="3.60.21.50">
    <property type="match status" value="1"/>
</dbReference>
<dbReference type="InterPro" id="IPR024826">
    <property type="entry name" value="DNA_pol_delta/II_ssu"/>
</dbReference>
<organism evidence="13 14">
    <name type="scientific">Phakopsora pachyrhizi</name>
    <name type="common">Asian soybean rust disease fungus</name>
    <dbReference type="NCBI Taxonomy" id="170000"/>
    <lineage>
        <taxon>Eukaryota</taxon>
        <taxon>Fungi</taxon>
        <taxon>Dikarya</taxon>
        <taxon>Basidiomycota</taxon>
        <taxon>Pucciniomycotina</taxon>
        <taxon>Pucciniomycetes</taxon>
        <taxon>Pucciniales</taxon>
        <taxon>Phakopsoraceae</taxon>
        <taxon>Phakopsora</taxon>
    </lineage>
</organism>
<dbReference type="InterPro" id="IPR040663">
    <property type="entry name" value="DNA_pol_D_N"/>
</dbReference>
<dbReference type="GO" id="GO:0006273">
    <property type="term" value="P:lagging strand elongation"/>
    <property type="evidence" value="ECO:0007669"/>
    <property type="project" value="UniProtKB-ARBA"/>
</dbReference>
<keyword evidence="7" id="KW-0239">DNA-directed DNA polymerase</keyword>
<evidence type="ECO:0000256" key="10">
    <source>
        <dbReference type="SAM" id="MobiDB-lite"/>
    </source>
</evidence>
<dbReference type="InterPro" id="IPR007185">
    <property type="entry name" value="DNA_pol_a/d/e_bsu"/>
</dbReference>
<dbReference type="PANTHER" id="PTHR10416:SF0">
    <property type="entry name" value="DNA POLYMERASE DELTA SUBUNIT 2"/>
    <property type="match status" value="1"/>
</dbReference>
<feature type="compositionally biased region" description="Acidic residues" evidence="10">
    <location>
        <begin position="548"/>
        <end position="561"/>
    </location>
</feature>
<comment type="catalytic activity">
    <reaction evidence="9">
        <text>DNA(n) + a 2'-deoxyribonucleoside 5'-triphosphate = DNA(n+1) + diphosphate</text>
        <dbReference type="Rhea" id="RHEA:22508"/>
        <dbReference type="Rhea" id="RHEA-COMP:17339"/>
        <dbReference type="Rhea" id="RHEA-COMP:17340"/>
        <dbReference type="ChEBI" id="CHEBI:33019"/>
        <dbReference type="ChEBI" id="CHEBI:61560"/>
        <dbReference type="ChEBI" id="CHEBI:173112"/>
        <dbReference type="EC" id="2.7.7.7"/>
    </reaction>
</comment>
<dbReference type="Pfam" id="PF18018">
    <property type="entry name" value="DNA_pol_D_N"/>
    <property type="match status" value="1"/>
</dbReference>
<dbReference type="PANTHER" id="PTHR10416">
    <property type="entry name" value="DNA POLYMERASE DELTA SUBUNIT 2"/>
    <property type="match status" value="1"/>
</dbReference>
<evidence type="ECO:0000313" key="14">
    <source>
        <dbReference type="Proteomes" id="UP001153365"/>
    </source>
</evidence>
<reference evidence="13" key="1">
    <citation type="submission" date="2022-06" db="EMBL/GenBank/DDBJ databases">
        <authorList>
            <consortium name="SYNGENTA / RWTH Aachen University"/>
        </authorList>
    </citation>
    <scope>NUCLEOTIDE SEQUENCE</scope>
</reference>
<dbReference type="Gene3D" id="2.40.50.430">
    <property type="match status" value="1"/>
</dbReference>
<evidence type="ECO:0000256" key="4">
    <source>
        <dbReference type="ARBA" id="ARBA00022679"/>
    </source>
</evidence>
<dbReference type="EC" id="2.7.7.7" evidence="3"/>
<proteinExistence type="inferred from homology"/>
<keyword evidence="4" id="KW-0808">Transferase</keyword>
<keyword evidence="8" id="KW-0539">Nucleus</keyword>
<feature type="domain" description="DNA polymerase delta subunit OB-fold" evidence="12">
    <location>
        <begin position="35"/>
        <end position="170"/>
    </location>
</feature>